<keyword evidence="3" id="KW-0813">Transport</keyword>
<evidence type="ECO:0000256" key="5">
    <source>
        <dbReference type="ARBA" id="ARBA00022927"/>
    </source>
</evidence>
<protein>
    <submittedName>
        <fullName evidence="6">Uncharacterized protein</fullName>
    </submittedName>
</protein>
<dbReference type="GO" id="GO:0015031">
    <property type="term" value="P:protein transport"/>
    <property type="evidence" value="ECO:0007669"/>
    <property type="project" value="UniProtKB-KW"/>
</dbReference>
<comment type="caution">
    <text evidence="6">The sequence shown here is derived from an EMBL/GenBank/DDBJ whole genome shotgun (WGS) entry which is preliminary data.</text>
</comment>
<organism evidence="6 7">
    <name type="scientific">Ensete ventricosum</name>
    <name type="common">Abyssinian banana</name>
    <name type="synonym">Musa ensete</name>
    <dbReference type="NCBI Taxonomy" id="4639"/>
    <lineage>
        <taxon>Eukaryota</taxon>
        <taxon>Viridiplantae</taxon>
        <taxon>Streptophyta</taxon>
        <taxon>Embryophyta</taxon>
        <taxon>Tracheophyta</taxon>
        <taxon>Spermatophyta</taxon>
        <taxon>Magnoliopsida</taxon>
        <taxon>Liliopsida</taxon>
        <taxon>Zingiberales</taxon>
        <taxon>Musaceae</taxon>
        <taxon>Ensete</taxon>
    </lineage>
</organism>
<dbReference type="PANTHER" id="PTHR13673">
    <property type="entry name" value="ESOPHAGEAL CANCER ASSOCIATED PROTEIN"/>
    <property type="match status" value="1"/>
</dbReference>
<reference evidence="6 7" key="1">
    <citation type="journal article" date="2014" name="Agronomy (Basel)">
        <title>A Draft Genome Sequence for Ensete ventricosum, the Drought-Tolerant Tree Against Hunger.</title>
        <authorList>
            <person name="Harrison J."/>
            <person name="Moore K.A."/>
            <person name="Paszkiewicz K."/>
            <person name="Jones T."/>
            <person name="Grant M."/>
            <person name="Ambacheew D."/>
            <person name="Muzemil S."/>
            <person name="Studholme D.J."/>
        </authorList>
    </citation>
    <scope>NUCLEOTIDE SEQUENCE [LARGE SCALE GENOMIC DNA]</scope>
</reference>
<evidence type="ECO:0000256" key="1">
    <source>
        <dbReference type="ARBA" id="ARBA00004177"/>
    </source>
</evidence>
<keyword evidence="4" id="KW-0967">Endosome</keyword>
<comment type="subcellular location">
    <subcellularLocation>
        <location evidence="1">Endosome</location>
    </subcellularLocation>
</comment>
<dbReference type="GO" id="GO:0032456">
    <property type="term" value="P:endocytic recycling"/>
    <property type="evidence" value="ECO:0007669"/>
    <property type="project" value="InterPro"/>
</dbReference>
<gene>
    <name evidence="6" type="ORF">B296_00042783</name>
</gene>
<accession>A0A426ZH76</accession>
<name>A0A426ZH76_ENSVE</name>
<dbReference type="GO" id="GO:0005768">
    <property type="term" value="C:endosome"/>
    <property type="evidence" value="ECO:0007669"/>
    <property type="project" value="UniProtKB-SubCell"/>
</dbReference>
<evidence type="ECO:0000313" key="6">
    <source>
        <dbReference type="EMBL" id="RRT63342.1"/>
    </source>
</evidence>
<evidence type="ECO:0000256" key="4">
    <source>
        <dbReference type="ARBA" id="ARBA00022753"/>
    </source>
</evidence>
<dbReference type="InterPro" id="IPR029705">
    <property type="entry name" value="VPS35L"/>
</dbReference>
<sequence>MIPGNHEEGSLCLIRNLIATLQCHSLASSKIKVQVFCAIISLSAGLSQKKFLYHAKNMEVISNDQLYFGDRSFDEELSSIASLVLQILDDVIKQEVHLVTRGRLALDACNCLLVSFKTSHELSLKCSSLIDIAKSCLHPKEKYLQSTVSLMDGLSSNLGDQVAASLESTSVVQH</sequence>
<comment type="similarity">
    <text evidence="2">Belongs to the VPS35L family.</text>
</comment>
<evidence type="ECO:0000256" key="2">
    <source>
        <dbReference type="ARBA" id="ARBA00010704"/>
    </source>
</evidence>
<dbReference type="EMBL" id="AMZH03006635">
    <property type="protein sequence ID" value="RRT63342.1"/>
    <property type="molecule type" value="Genomic_DNA"/>
</dbReference>
<keyword evidence="5" id="KW-0653">Protein transport</keyword>
<proteinExistence type="inferred from homology"/>
<dbReference type="Proteomes" id="UP000287651">
    <property type="component" value="Unassembled WGS sequence"/>
</dbReference>
<evidence type="ECO:0000256" key="3">
    <source>
        <dbReference type="ARBA" id="ARBA00022448"/>
    </source>
</evidence>
<dbReference type="PANTHER" id="PTHR13673:SF0">
    <property type="entry name" value="VPS35 ENDOSOMAL PROTEIN-SORTING FACTOR-LIKE"/>
    <property type="match status" value="1"/>
</dbReference>
<dbReference type="AlphaFoldDB" id="A0A426ZH76"/>
<evidence type="ECO:0000313" key="7">
    <source>
        <dbReference type="Proteomes" id="UP000287651"/>
    </source>
</evidence>